<dbReference type="Gene3D" id="1.10.10.60">
    <property type="entry name" value="Homeodomain-like"/>
    <property type="match status" value="2"/>
</dbReference>
<dbReference type="InterPro" id="IPR011256">
    <property type="entry name" value="Reg_factor_effector_dom_sf"/>
</dbReference>
<dbReference type="GO" id="GO:0003700">
    <property type="term" value="F:DNA-binding transcription factor activity"/>
    <property type="evidence" value="ECO:0007669"/>
    <property type="project" value="InterPro"/>
</dbReference>
<dbReference type="PANTHER" id="PTHR47504">
    <property type="entry name" value="RIGHT ORIGIN-BINDING PROTEIN"/>
    <property type="match status" value="1"/>
</dbReference>
<dbReference type="InterPro" id="IPR009057">
    <property type="entry name" value="Homeodomain-like_sf"/>
</dbReference>
<sequence length="285" mass="32396">MSQLEDLNRAMAYIEEHLDGTVDMDVLARIAACSKYQLQRMFPYLAGVTLPEYIRRRVMTRAAQDLRATDAKVMDVALRYGYDSPTAFARAFRRVHGASPNDARRPQTKLTLYPRFVFTLSVKGEEPMDYRIIEQGAFRVVGIPSDNGTWEVEDAGEKAVDYWEKLGPRVHEILDLVDGSEPAGLLGVQFCRDGAFDCYMACVATNRPCPEGMEERIVEAATYAVFECVGPMPEAMTNLWHRILTEWLPSSGYRWESKTDVERYFTPRMTAPDSRSEVWLPVVKA</sequence>
<dbReference type="SUPFAM" id="SSF46689">
    <property type="entry name" value="Homeodomain-like"/>
    <property type="match status" value="2"/>
</dbReference>
<dbReference type="PANTHER" id="PTHR47504:SF5">
    <property type="entry name" value="RIGHT ORIGIN-BINDING PROTEIN"/>
    <property type="match status" value="1"/>
</dbReference>
<dbReference type="PROSITE" id="PS01124">
    <property type="entry name" value="HTH_ARAC_FAMILY_2"/>
    <property type="match status" value="1"/>
</dbReference>
<proteinExistence type="predicted"/>
<dbReference type="AlphaFoldDB" id="A0A369P1I1"/>
<dbReference type="Proteomes" id="UP000253805">
    <property type="component" value="Unassembled WGS sequence"/>
</dbReference>
<keyword evidence="2" id="KW-0238">DNA-binding</keyword>
<evidence type="ECO:0000256" key="1">
    <source>
        <dbReference type="ARBA" id="ARBA00023015"/>
    </source>
</evidence>
<dbReference type="Pfam" id="PF12833">
    <property type="entry name" value="HTH_18"/>
    <property type="match status" value="1"/>
</dbReference>
<dbReference type="SMART" id="SM00342">
    <property type="entry name" value="HTH_ARAC"/>
    <property type="match status" value="1"/>
</dbReference>
<name>A0A369P1I1_9ACTN</name>
<comment type="caution">
    <text evidence="5">The sequence shown here is derived from an EMBL/GenBank/DDBJ whole genome shotgun (WGS) entry which is preliminary data.</text>
</comment>
<dbReference type="PRINTS" id="PR00032">
    <property type="entry name" value="HTHARAC"/>
</dbReference>
<organism evidence="5 6">
    <name type="scientific">Adlercreutzia equolifaciens subsp. celatus</name>
    <dbReference type="NCBI Taxonomy" id="394340"/>
    <lineage>
        <taxon>Bacteria</taxon>
        <taxon>Bacillati</taxon>
        <taxon>Actinomycetota</taxon>
        <taxon>Coriobacteriia</taxon>
        <taxon>Eggerthellales</taxon>
        <taxon>Eggerthellaceae</taxon>
        <taxon>Adlercreutzia</taxon>
    </lineage>
</organism>
<dbReference type="EMBL" id="PPUT01000005">
    <property type="protein sequence ID" value="RDC45954.1"/>
    <property type="molecule type" value="Genomic_DNA"/>
</dbReference>
<evidence type="ECO:0000256" key="3">
    <source>
        <dbReference type="ARBA" id="ARBA00023163"/>
    </source>
</evidence>
<evidence type="ECO:0000313" key="6">
    <source>
        <dbReference type="Proteomes" id="UP000253805"/>
    </source>
</evidence>
<evidence type="ECO:0000259" key="4">
    <source>
        <dbReference type="PROSITE" id="PS01124"/>
    </source>
</evidence>
<dbReference type="InterPro" id="IPR018060">
    <property type="entry name" value="HTH_AraC"/>
</dbReference>
<protein>
    <submittedName>
        <fullName evidence="5">AraC family transcriptional regulator</fullName>
    </submittedName>
</protein>
<keyword evidence="1" id="KW-0805">Transcription regulation</keyword>
<dbReference type="RefSeq" id="WP_114548530.1">
    <property type="nucleotide sequence ID" value="NZ_PPUT01000005.1"/>
</dbReference>
<dbReference type="InterPro" id="IPR029442">
    <property type="entry name" value="GyrI-like"/>
</dbReference>
<accession>A0A369P1I1</accession>
<evidence type="ECO:0000313" key="5">
    <source>
        <dbReference type="EMBL" id="RDC45954.1"/>
    </source>
</evidence>
<dbReference type="Gene3D" id="3.20.80.10">
    <property type="entry name" value="Regulatory factor, effector binding domain"/>
    <property type="match status" value="1"/>
</dbReference>
<feature type="domain" description="HTH araC/xylS-type" evidence="4">
    <location>
        <begin position="8"/>
        <end position="106"/>
    </location>
</feature>
<dbReference type="InterPro" id="IPR050959">
    <property type="entry name" value="MarA-like"/>
</dbReference>
<dbReference type="SUPFAM" id="SSF55136">
    <property type="entry name" value="Probable bacterial effector-binding domain"/>
    <property type="match status" value="1"/>
</dbReference>
<dbReference type="Pfam" id="PF06445">
    <property type="entry name" value="GyrI-like"/>
    <property type="match status" value="1"/>
</dbReference>
<keyword evidence="3" id="KW-0804">Transcription</keyword>
<dbReference type="InterPro" id="IPR020449">
    <property type="entry name" value="Tscrpt_reg_AraC-type_HTH"/>
</dbReference>
<evidence type="ECO:0000256" key="2">
    <source>
        <dbReference type="ARBA" id="ARBA00023125"/>
    </source>
</evidence>
<dbReference type="SMART" id="SM00871">
    <property type="entry name" value="AraC_E_bind"/>
    <property type="match status" value="1"/>
</dbReference>
<reference evidence="5 6" key="1">
    <citation type="journal article" date="2018" name="Elife">
        <title>Discovery and characterization of a prevalent human gut bacterial enzyme sufficient for the inactivation of a family of plant toxins.</title>
        <authorList>
            <person name="Koppel N."/>
            <person name="Bisanz J.E."/>
            <person name="Pandelia M.E."/>
            <person name="Turnbaugh P.J."/>
            <person name="Balskus E.P."/>
        </authorList>
    </citation>
    <scope>NUCLEOTIDE SEQUENCE [LARGE SCALE GENOMIC DNA]</scope>
    <source>
        <strain evidence="5 6">OB21 GAM 11</strain>
    </source>
</reference>
<dbReference type="GO" id="GO:0043565">
    <property type="term" value="F:sequence-specific DNA binding"/>
    <property type="evidence" value="ECO:0007669"/>
    <property type="project" value="InterPro"/>
</dbReference>
<dbReference type="InterPro" id="IPR010499">
    <property type="entry name" value="AraC_E-bd"/>
</dbReference>
<gene>
    <name evidence="5" type="ORF">C1850_02845</name>
</gene>